<dbReference type="Pfam" id="PF19413">
    <property type="entry name" value="YaiO"/>
    <property type="match status" value="1"/>
</dbReference>
<keyword evidence="5" id="KW-1185">Reference proteome</keyword>
<sequence>MSKRILVFVTTCMFACATWAESAPALPPDTLSSSPLQALPASDPDAVFADVKALRNAGKLTEARAMAAEYLTSHPDDVDVRLLLGLINLQLQEYDLAANNLSRVLNSTPRYTDARAGLILTRLAQKRMDEARTLLLAGLQLSPDDTVLLGLAKRFPELESPPPAEVKRISVLPVLNFPENATAKPVPDYQKETLEKLQALRHEGRLKEAKTLATTYLKAHPKDPDITLILGLLYLQTGEPVKARMCFETVLSEVPDYVDARAGLAKSLMAQKQYKAATETIDEGLHKSPGDMKLLDIKKQLYAIMHAPRQRMPNPVVLSPKAQKLANAAALLKSGNITTAEQMLKPMLAASPDDAEVRVALANCYLERHQDLKASLLIRAGLRRTPESILLRMKAGDIFFIMRQYALAAKAFLAVLAKEPSNKEARAKLDEVNSISPRYAYGINEVGISSDNAYVSDLRTNWDYSSAFIRRDTVLGPATLRVNYASRLQTKAPQYEIDFSPRYNRNIYVDLIGAWSDQPVLFPNWLGGAEGYANIPGFLEVSAGGRYAKIAETWLSTWTGSLNSYPGSYWLSFRPYYFLPKNNQEDSVLYTATARRYFTTDDHYIGINAGTGRSPDLADLLTVNFIVIKNNFVNLQYTFPIARHHILVDLRAGYQNWVYPSGLNRNLYDGNAGFRYRFENA</sequence>
<dbReference type="OrthoDB" id="5630779at2"/>
<dbReference type="InterPro" id="IPR019734">
    <property type="entry name" value="TPR_rpt"/>
</dbReference>
<dbReference type="Pfam" id="PF13432">
    <property type="entry name" value="TPR_16"/>
    <property type="match status" value="1"/>
</dbReference>
<comment type="caution">
    <text evidence="4">The sequence shown here is derived from an EMBL/GenBank/DDBJ whole genome shotgun (WGS) entry which is preliminary data.</text>
</comment>
<proteinExistence type="predicted"/>
<organism evidence="4 5">
    <name type="scientific">Legionella geestiana</name>
    <dbReference type="NCBI Taxonomy" id="45065"/>
    <lineage>
        <taxon>Bacteria</taxon>
        <taxon>Pseudomonadati</taxon>
        <taxon>Pseudomonadota</taxon>
        <taxon>Gammaproteobacteria</taxon>
        <taxon>Legionellales</taxon>
        <taxon>Legionellaceae</taxon>
        <taxon>Legionella</taxon>
    </lineage>
</organism>
<dbReference type="InterPro" id="IPR030887">
    <property type="entry name" value="Beta-barrel_YaiO"/>
</dbReference>
<name>A0A0W0U4B2_9GAMM</name>
<evidence type="ECO:0000259" key="3">
    <source>
        <dbReference type="Pfam" id="PF19413"/>
    </source>
</evidence>
<dbReference type="EMBL" id="LNYC01000017">
    <property type="protein sequence ID" value="KTD02883.1"/>
    <property type="molecule type" value="Genomic_DNA"/>
</dbReference>
<dbReference type="SUPFAM" id="SSF48452">
    <property type="entry name" value="TPR-like"/>
    <property type="match status" value="2"/>
</dbReference>
<evidence type="ECO:0000313" key="5">
    <source>
        <dbReference type="Proteomes" id="UP000054785"/>
    </source>
</evidence>
<protein>
    <submittedName>
        <fullName evidence="4">TRP containing protein</fullName>
    </submittedName>
</protein>
<dbReference type="SMART" id="SM00028">
    <property type="entry name" value="TPR"/>
    <property type="match status" value="6"/>
</dbReference>
<keyword evidence="1" id="KW-0677">Repeat</keyword>
<dbReference type="NCBIfam" id="TIGR04390">
    <property type="entry name" value="OMP_YaiO_dom"/>
    <property type="match status" value="1"/>
</dbReference>
<dbReference type="PANTHER" id="PTHR45586">
    <property type="entry name" value="TPR REPEAT-CONTAINING PROTEIN PA4667"/>
    <property type="match status" value="1"/>
</dbReference>
<evidence type="ECO:0000256" key="1">
    <source>
        <dbReference type="ARBA" id="ARBA00022737"/>
    </source>
</evidence>
<dbReference type="RefSeq" id="WP_131793710.1">
    <property type="nucleotide sequence ID" value="NZ_CAAAHN010000001.1"/>
</dbReference>
<keyword evidence="2" id="KW-0802">TPR repeat</keyword>
<dbReference type="InterPro" id="IPR011990">
    <property type="entry name" value="TPR-like_helical_dom_sf"/>
</dbReference>
<evidence type="ECO:0000256" key="2">
    <source>
        <dbReference type="ARBA" id="ARBA00022803"/>
    </source>
</evidence>
<reference evidence="4 5" key="1">
    <citation type="submission" date="2015-11" db="EMBL/GenBank/DDBJ databases">
        <title>Genomic analysis of 38 Legionella species identifies large and diverse effector repertoires.</title>
        <authorList>
            <person name="Burstein D."/>
            <person name="Amaro F."/>
            <person name="Zusman T."/>
            <person name="Lifshitz Z."/>
            <person name="Cohen O."/>
            <person name="Gilbert J.A."/>
            <person name="Pupko T."/>
            <person name="Shuman H.A."/>
            <person name="Segal G."/>
        </authorList>
    </citation>
    <scope>NUCLEOTIDE SEQUENCE [LARGE SCALE GENOMIC DNA]</scope>
    <source>
        <strain evidence="4 5">ATCC 49504</strain>
    </source>
</reference>
<dbReference type="PATRIC" id="fig|45065.4.peg.657"/>
<dbReference type="Gene3D" id="1.25.40.10">
    <property type="entry name" value="Tetratricopeptide repeat domain"/>
    <property type="match status" value="2"/>
</dbReference>
<dbReference type="STRING" id="45065.Lgee_0618"/>
<accession>A0A0W0U4B2</accession>
<evidence type="ECO:0000313" key="4">
    <source>
        <dbReference type="EMBL" id="KTD02883.1"/>
    </source>
</evidence>
<dbReference type="PANTHER" id="PTHR45586:SF1">
    <property type="entry name" value="LIPOPOLYSACCHARIDE ASSEMBLY PROTEIN B"/>
    <property type="match status" value="1"/>
</dbReference>
<dbReference type="AlphaFoldDB" id="A0A0W0U4B2"/>
<gene>
    <name evidence="4" type="ORF">Lgee_0618</name>
</gene>
<dbReference type="InterPro" id="IPR051012">
    <property type="entry name" value="CellSynth/LPSAsmb/PSIAsmb"/>
</dbReference>
<feature type="domain" description="YaiO beta-barrel" evidence="3">
    <location>
        <begin position="444"/>
        <end position="616"/>
    </location>
</feature>
<dbReference type="Pfam" id="PF14559">
    <property type="entry name" value="TPR_19"/>
    <property type="match status" value="3"/>
</dbReference>
<dbReference type="Proteomes" id="UP000054785">
    <property type="component" value="Unassembled WGS sequence"/>
</dbReference>